<sequence>MVVMLISESTIRKIKDTVDCRNLIKSLGIKLNNNSNISCSEINPNHEDKNPSMAVYQDHVLCFSCGFNADAIKIIQNLKSKSFTESVEYICHNYNIKVEYENNKKNSYENKNIDILEKIWDLSKDVEVTNSFMNWMKKRNIDVKSAYQSGCRDIFPIRSKICELIKSCPENDLKNSGLMNDKNELWKPIAEIIRGNKAYYGFILPIFNSENKIVNIRYRLYENIIIKITNKEGKLVEKTIKVYAQPKASNHILGFNQLNSTKKSLYICEGEPDYLSLKTYFNRNSIEDSDVLGFCVLTKDWKDEFNNEIRKYDNIKICLHDTHKAIAISNIIQKSLISYCEKKEEKEHWKNNFYECFFPENNDINDHLVKNELNNETFKFILKKFDASQENVIDTSNKISNFNFLPLNILDICSKQPPKLEFIFPGLLRGIVGSVVASGGTGKTMWALQTCSSIACGNDMLKYGQLNTGKSVLLSGEDPEQITALRLHSMCKYLSEKEIHELNKNMFIYSISGKNPNIMDKNWFEWIKNVTINSKLVIIDTLRVFHNLEENDSGKMSELIKIMSSIATENNTSILFLHHTNKNSANNSSGGDQQASRGSSVLTDNIKLQINLVTMTSTEAKDLGIDEQDRKLYVKYVYSKMNYGSPIADRWLKREDGGILKPTDLTKKESNNISQIFGGRKGGI</sequence>
<name>A0A6N6VN08_9BACT</name>
<geneLocation type="plasmid" evidence="5">
    <name>unnamed</name>
</geneLocation>
<protein>
    <submittedName>
        <fullName evidence="5">AAA family ATPase</fullName>
    </submittedName>
</protein>
<keyword evidence="1" id="KW-0479">Metal-binding</keyword>
<dbReference type="AlphaFoldDB" id="A0A6N6VN08"/>
<dbReference type="Gene3D" id="3.40.50.300">
    <property type="entry name" value="P-loop containing nucleotide triphosphate hydrolases"/>
    <property type="match status" value="1"/>
</dbReference>
<evidence type="ECO:0000313" key="6">
    <source>
        <dbReference type="Proteomes" id="UP000437748"/>
    </source>
</evidence>
<dbReference type="Pfam" id="PF01807">
    <property type="entry name" value="Zn_ribbon_DnaG"/>
    <property type="match status" value="1"/>
</dbReference>
<dbReference type="Pfam" id="PF13481">
    <property type="entry name" value="AAA_25"/>
    <property type="match status" value="1"/>
</dbReference>
<dbReference type="GO" id="GO:0006269">
    <property type="term" value="P:DNA replication, synthesis of primer"/>
    <property type="evidence" value="ECO:0007669"/>
    <property type="project" value="TreeGrafter"/>
</dbReference>
<evidence type="ECO:0000256" key="1">
    <source>
        <dbReference type="ARBA" id="ARBA00022723"/>
    </source>
</evidence>
<comment type="caution">
    <text evidence="5">The sequence shown here is derived from an EMBL/GenBank/DDBJ whole genome shotgun (WGS) entry which is preliminary data.</text>
</comment>
<dbReference type="CDD" id="cd01125">
    <property type="entry name" value="RepA_RSF1010_like"/>
    <property type="match status" value="1"/>
</dbReference>
<organism evidence="5 6">
    <name type="scientific">Silvanigrella paludirubra</name>
    <dbReference type="NCBI Taxonomy" id="2499159"/>
    <lineage>
        <taxon>Bacteria</taxon>
        <taxon>Pseudomonadati</taxon>
        <taxon>Bdellovibrionota</taxon>
        <taxon>Oligoflexia</taxon>
        <taxon>Silvanigrellales</taxon>
        <taxon>Silvanigrellaceae</taxon>
        <taxon>Silvanigrella</taxon>
    </lineage>
</organism>
<dbReference type="Proteomes" id="UP000437748">
    <property type="component" value="Unassembled WGS sequence"/>
</dbReference>
<dbReference type="GO" id="GO:0005737">
    <property type="term" value="C:cytoplasm"/>
    <property type="evidence" value="ECO:0007669"/>
    <property type="project" value="TreeGrafter"/>
</dbReference>
<dbReference type="PANTHER" id="PTHR30313:SF2">
    <property type="entry name" value="DNA PRIMASE"/>
    <property type="match status" value="1"/>
</dbReference>
<keyword evidence="6" id="KW-1185">Reference proteome</keyword>
<dbReference type="SMART" id="SM00400">
    <property type="entry name" value="ZnF_CHCC"/>
    <property type="match status" value="1"/>
</dbReference>
<dbReference type="GO" id="GO:0003677">
    <property type="term" value="F:DNA binding"/>
    <property type="evidence" value="ECO:0007669"/>
    <property type="project" value="InterPro"/>
</dbReference>
<dbReference type="InterPro" id="IPR050219">
    <property type="entry name" value="DnaG_primase"/>
</dbReference>
<reference evidence="5 6" key="1">
    <citation type="submission" date="2019-10" db="EMBL/GenBank/DDBJ databases">
        <title>New species of Slilvanegrellaceae.</title>
        <authorList>
            <person name="Pitt A."/>
            <person name="Hahn M.W."/>
        </authorList>
    </citation>
    <scope>NUCLEOTIDE SEQUENCE [LARGE SCALE GENOMIC DNA]</scope>
    <source>
        <strain evidence="5 6">SP-Ram-0.45-NSY-1</strain>
        <plasmid evidence="5">unnamed</plasmid>
    </source>
</reference>
<keyword evidence="2" id="KW-0863">Zinc-finger</keyword>
<evidence type="ECO:0000259" key="4">
    <source>
        <dbReference type="SMART" id="SM00400"/>
    </source>
</evidence>
<dbReference type="EMBL" id="WFLM01000010">
    <property type="protein sequence ID" value="KAB8035617.1"/>
    <property type="molecule type" value="Genomic_DNA"/>
</dbReference>
<evidence type="ECO:0000256" key="2">
    <source>
        <dbReference type="ARBA" id="ARBA00022771"/>
    </source>
</evidence>
<keyword evidence="3" id="KW-0862">Zinc</keyword>
<feature type="domain" description="Zinc finger CHC2-type" evidence="4">
    <location>
        <begin position="44"/>
        <end position="91"/>
    </location>
</feature>
<dbReference type="SUPFAM" id="SSF57783">
    <property type="entry name" value="Zinc beta-ribbon"/>
    <property type="match status" value="1"/>
</dbReference>
<dbReference type="InterPro" id="IPR036977">
    <property type="entry name" value="DNA_primase_Znf_CHC2"/>
</dbReference>
<dbReference type="GO" id="GO:0008270">
    <property type="term" value="F:zinc ion binding"/>
    <property type="evidence" value="ECO:0007669"/>
    <property type="project" value="UniProtKB-KW"/>
</dbReference>
<evidence type="ECO:0000313" key="5">
    <source>
        <dbReference type="EMBL" id="KAB8035617.1"/>
    </source>
</evidence>
<dbReference type="GO" id="GO:0003899">
    <property type="term" value="F:DNA-directed RNA polymerase activity"/>
    <property type="evidence" value="ECO:0007669"/>
    <property type="project" value="InterPro"/>
</dbReference>
<dbReference type="InterPro" id="IPR038724">
    <property type="entry name" value="RepA"/>
</dbReference>
<evidence type="ECO:0000256" key="3">
    <source>
        <dbReference type="ARBA" id="ARBA00022833"/>
    </source>
</evidence>
<proteinExistence type="predicted"/>
<dbReference type="InterPro" id="IPR027417">
    <property type="entry name" value="P-loop_NTPase"/>
</dbReference>
<keyword evidence="5" id="KW-0614">Plasmid</keyword>
<dbReference type="SUPFAM" id="SSF52540">
    <property type="entry name" value="P-loop containing nucleoside triphosphate hydrolases"/>
    <property type="match status" value="1"/>
</dbReference>
<dbReference type="Gene3D" id="3.90.580.10">
    <property type="entry name" value="Zinc finger, CHC2-type domain"/>
    <property type="match status" value="1"/>
</dbReference>
<dbReference type="InterPro" id="IPR002694">
    <property type="entry name" value="Znf_CHC2"/>
</dbReference>
<accession>A0A6N6VN08</accession>
<dbReference type="PANTHER" id="PTHR30313">
    <property type="entry name" value="DNA PRIMASE"/>
    <property type="match status" value="1"/>
</dbReference>
<gene>
    <name evidence="5" type="ORF">GCL60_16855</name>
</gene>